<dbReference type="EMBL" id="SGWV01000011">
    <property type="protein sequence ID" value="RZS52250.1"/>
    <property type="molecule type" value="Genomic_DNA"/>
</dbReference>
<organism evidence="10 11">
    <name type="scientific">Sphaerotilus mobilis</name>
    <dbReference type="NCBI Taxonomy" id="47994"/>
    <lineage>
        <taxon>Bacteria</taxon>
        <taxon>Pseudomonadati</taxon>
        <taxon>Pseudomonadota</taxon>
        <taxon>Betaproteobacteria</taxon>
        <taxon>Burkholderiales</taxon>
        <taxon>Sphaerotilaceae</taxon>
        <taxon>Sphaerotilus</taxon>
    </lineage>
</organism>
<dbReference type="PANTHER" id="PTHR42811">
    <property type="entry name" value="SERINE ACETYLTRANSFERASE"/>
    <property type="match status" value="1"/>
</dbReference>
<dbReference type="CDD" id="cd03354">
    <property type="entry name" value="LbH_SAT"/>
    <property type="match status" value="1"/>
</dbReference>
<evidence type="ECO:0000256" key="6">
    <source>
        <dbReference type="ARBA" id="ARBA00022679"/>
    </source>
</evidence>
<sequence length="259" mass="27786">MFSRLREDIECILERDPAAKSRFEVLTCYPGLHALWMHHMAHACWKRGLRWLGRFISHLGRWFTGIEIHPGATFGRRVFIDHGMGVVIGEMAEVGDDVTIYQGVTLGGTSLVKGAKRHPTLESGVIVGAHACVLGGFTVGQGARIGSGAVVTKPVPAGATAVGNPARIIAASADAQREEAAAKMGFSAYGVTQGDDPVAQAMKGLIDNASGQEHQIALLWQAIEKLSSRARELPAEACVPADAHTTEDFDAERLNRLVR</sequence>
<evidence type="ECO:0000313" key="10">
    <source>
        <dbReference type="EMBL" id="RZS52250.1"/>
    </source>
</evidence>
<dbReference type="InterPro" id="IPR053376">
    <property type="entry name" value="Serine_acetyltransferase"/>
</dbReference>
<dbReference type="GO" id="GO:0006535">
    <property type="term" value="P:cysteine biosynthetic process from serine"/>
    <property type="evidence" value="ECO:0007669"/>
    <property type="project" value="InterPro"/>
</dbReference>
<dbReference type="InterPro" id="IPR045304">
    <property type="entry name" value="LbH_SAT"/>
</dbReference>
<evidence type="ECO:0000313" key="11">
    <source>
        <dbReference type="Proteomes" id="UP000293433"/>
    </source>
</evidence>
<dbReference type="EC" id="2.3.1.30" evidence="3"/>
<keyword evidence="7" id="KW-0677">Repeat</keyword>
<dbReference type="FunFam" id="2.160.10.10:FF:000007">
    <property type="entry name" value="Serine acetyltransferase"/>
    <property type="match status" value="1"/>
</dbReference>
<evidence type="ECO:0000256" key="1">
    <source>
        <dbReference type="ARBA" id="ARBA00004496"/>
    </source>
</evidence>
<evidence type="ECO:0000256" key="3">
    <source>
        <dbReference type="ARBA" id="ARBA00013266"/>
    </source>
</evidence>
<gene>
    <name evidence="10" type="ORF">EV685_3441</name>
</gene>
<dbReference type="OrthoDB" id="9801456at2"/>
<dbReference type="NCBIfam" id="TIGR01172">
    <property type="entry name" value="cysE"/>
    <property type="match status" value="1"/>
</dbReference>
<keyword evidence="5" id="KW-0028">Amino-acid biosynthesis</keyword>
<dbReference type="Gene3D" id="2.160.10.10">
    <property type="entry name" value="Hexapeptide repeat proteins"/>
    <property type="match status" value="1"/>
</dbReference>
<comment type="subcellular location">
    <subcellularLocation>
        <location evidence="1">Cytoplasm</location>
    </subcellularLocation>
</comment>
<evidence type="ECO:0000256" key="8">
    <source>
        <dbReference type="ARBA" id="ARBA00023315"/>
    </source>
</evidence>
<name>A0A4V2EVE9_9BURK</name>
<keyword evidence="4" id="KW-0963">Cytoplasm</keyword>
<keyword evidence="11" id="KW-1185">Reference proteome</keyword>
<dbReference type="Proteomes" id="UP000293433">
    <property type="component" value="Unassembled WGS sequence"/>
</dbReference>
<evidence type="ECO:0000256" key="7">
    <source>
        <dbReference type="ARBA" id="ARBA00022737"/>
    </source>
</evidence>
<dbReference type="GO" id="GO:0009001">
    <property type="term" value="F:serine O-acetyltransferase activity"/>
    <property type="evidence" value="ECO:0007669"/>
    <property type="project" value="UniProtKB-EC"/>
</dbReference>
<dbReference type="InterPro" id="IPR005881">
    <property type="entry name" value="Ser_O-AcTrfase"/>
</dbReference>
<keyword evidence="8" id="KW-0012">Acyltransferase</keyword>
<dbReference type="NCBIfam" id="NF041874">
    <property type="entry name" value="EPS_EpsC"/>
    <property type="match status" value="1"/>
</dbReference>
<dbReference type="SUPFAM" id="SSF51161">
    <property type="entry name" value="Trimeric LpxA-like enzymes"/>
    <property type="match status" value="1"/>
</dbReference>
<accession>A0A4V2EVE9</accession>
<reference evidence="10 11" key="1">
    <citation type="submission" date="2019-02" db="EMBL/GenBank/DDBJ databases">
        <title>Genomic Encyclopedia of Type Strains, Phase IV (KMG-IV): sequencing the most valuable type-strain genomes for metagenomic binning, comparative biology and taxonomic classification.</title>
        <authorList>
            <person name="Goeker M."/>
        </authorList>
    </citation>
    <scope>NUCLEOTIDE SEQUENCE [LARGE SCALE GENOMIC DNA]</scope>
    <source>
        <strain evidence="10 11">DSM 10617</strain>
    </source>
</reference>
<dbReference type="InterPro" id="IPR042122">
    <property type="entry name" value="Ser_AcTrfase_N_sf"/>
</dbReference>
<comment type="caution">
    <text evidence="10">The sequence shown here is derived from an EMBL/GenBank/DDBJ whole genome shotgun (WGS) entry which is preliminary data.</text>
</comment>
<protein>
    <recommendedName>
        <fullName evidence="3">serine O-acetyltransferase</fullName>
        <ecNumber evidence="3">2.3.1.30</ecNumber>
    </recommendedName>
</protein>
<dbReference type="AlphaFoldDB" id="A0A4V2EVE9"/>
<comment type="catalytic activity">
    <reaction evidence="9">
        <text>L-serine + acetyl-CoA = O-acetyl-L-serine + CoA</text>
        <dbReference type="Rhea" id="RHEA:24560"/>
        <dbReference type="ChEBI" id="CHEBI:33384"/>
        <dbReference type="ChEBI" id="CHEBI:57287"/>
        <dbReference type="ChEBI" id="CHEBI:57288"/>
        <dbReference type="ChEBI" id="CHEBI:58340"/>
        <dbReference type="EC" id="2.3.1.30"/>
    </reaction>
</comment>
<dbReference type="GO" id="GO:0005737">
    <property type="term" value="C:cytoplasm"/>
    <property type="evidence" value="ECO:0007669"/>
    <property type="project" value="UniProtKB-SubCell"/>
</dbReference>
<evidence type="ECO:0000256" key="5">
    <source>
        <dbReference type="ARBA" id="ARBA00022605"/>
    </source>
</evidence>
<dbReference type="Gene3D" id="1.10.3130.10">
    <property type="entry name" value="serine acetyltransferase, domain 1"/>
    <property type="match status" value="1"/>
</dbReference>
<evidence type="ECO:0000256" key="2">
    <source>
        <dbReference type="ARBA" id="ARBA00007274"/>
    </source>
</evidence>
<evidence type="ECO:0000256" key="9">
    <source>
        <dbReference type="ARBA" id="ARBA00049486"/>
    </source>
</evidence>
<keyword evidence="6 10" id="KW-0808">Transferase</keyword>
<comment type="similarity">
    <text evidence="2">Belongs to the transferase hexapeptide repeat family.</text>
</comment>
<dbReference type="FunFam" id="1.10.3130.10:FF:000002">
    <property type="entry name" value="Serine acetyltransferase"/>
    <property type="match status" value="1"/>
</dbReference>
<evidence type="ECO:0000256" key="4">
    <source>
        <dbReference type="ARBA" id="ARBA00022490"/>
    </source>
</evidence>
<dbReference type="RefSeq" id="WP_130483241.1">
    <property type="nucleotide sequence ID" value="NZ_SGWV01000011.1"/>
</dbReference>
<proteinExistence type="inferred from homology"/>
<dbReference type="InterPro" id="IPR011004">
    <property type="entry name" value="Trimer_LpxA-like_sf"/>
</dbReference>